<dbReference type="Pfam" id="PF07654">
    <property type="entry name" value="C1-set"/>
    <property type="match status" value="1"/>
</dbReference>
<keyword evidence="5" id="KW-0325">Glycoprotein</keyword>
<dbReference type="InterPro" id="IPR007110">
    <property type="entry name" value="Ig-like_dom"/>
</dbReference>
<dbReference type="PANTHER" id="PTHR19944">
    <property type="entry name" value="MHC CLASS II-RELATED"/>
    <property type="match status" value="1"/>
</dbReference>
<reference evidence="8" key="1">
    <citation type="submission" date="2025-08" db="UniProtKB">
        <authorList>
            <consortium name="Ensembl"/>
        </authorList>
    </citation>
    <scope>IDENTIFICATION</scope>
</reference>
<evidence type="ECO:0000313" key="8">
    <source>
        <dbReference type="Ensembl" id="ENSCCRP00000016535.1"/>
    </source>
</evidence>
<dbReference type="Proteomes" id="UP001108240">
    <property type="component" value="Unplaced"/>
</dbReference>
<dbReference type="GO" id="GO:0019882">
    <property type="term" value="P:antigen processing and presentation"/>
    <property type="evidence" value="ECO:0007669"/>
    <property type="project" value="InterPro"/>
</dbReference>
<protein>
    <submittedName>
        <fullName evidence="8">Si:busm1-228j01.4</fullName>
    </submittedName>
</protein>
<keyword evidence="4" id="KW-1015">Disulfide bond</keyword>
<evidence type="ECO:0000256" key="4">
    <source>
        <dbReference type="ARBA" id="ARBA00023157"/>
    </source>
</evidence>
<organism evidence="8 9">
    <name type="scientific">Cyprinus carpio carpio</name>
    <dbReference type="NCBI Taxonomy" id="630221"/>
    <lineage>
        <taxon>Eukaryota</taxon>
        <taxon>Metazoa</taxon>
        <taxon>Chordata</taxon>
        <taxon>Craniata</taxon>
        <taxon>Vertebrata</taxon>
        <taxon>Euteleostomi</taxon>
        <taxon>Actinopterygii</taxon>
        <taxon>Neopterygii</taxon>
        <taxon>Teleostei</taxon>
        <taxon>Ostariophysi</taxon>
        <taxon>Cypriniformes</taxon>
        <taxon>Cyprinidae</taxon>
        <taxon>Cyprininae</taxon>
        <taxon>Cyprinus</taxon>
    </lineage>
</organism>
<evidence type="ECO:0000256" key="1">
    <source>
        <dbReference type="ARBA" id="ARBA00004479"/>
    </source>
</evidence>
<evidence type="ECO:0000259" key="7">
    <source>
        <dbReference type="PROSITE" id="PS50835"/>
    </source>
</evidence>
<reference evidence="8" key="2">
    <citation type="submission" date="2025-09" db="UniProtKB">
        <authorList>
            <consortium name="Ensembl"/>
        </authorList>
    </citation>
    <scope>IDENTIFICATION</scope>
</reference>
<dbReference type="InterPro" id="IPR003597">
    <property type="entry name" value="Ig_C1-set"/>
</dbReference>
<dbReference type="InterPro" id="IPR050160">
    <property type="entry name" value="MHC/Immunoglobulin"/>
</dbReference>
<dbReference type="Gene3D" id="3.10.320.10">
    <property type="entry name" value="Class II Histocompatibility Antigen, M Beta Chain, Chain B, domain 1"/>
    <property type="match status" value="1"/>
</dbReference>
<keyword evidence="9" id="KW-1185">Reference proteome</keyword>
<dbReference type="InterPro" id="IPR014745">
    <property type="entry name" value="MHC_II_a/b_N"/>
</dbReference>
<dbReference type="SUPFAM" id="SSF48726">
    <property type="entry name" value="Immunoglobulin"/>
    <property type="match status" value="1"/>
</dbReference>
<sequence>MQYDMSVLHRGWDYHMQACCVSVHRHIYSQVTHISIANCKMKYNHVVHLAMFLSALFEKVSAHGYFGYVQTQCRVPGSIEKTEFIFSVTYNKIEYIRYNSTEDKAVGYTEFGEKWAEDYNKNKILLAQAEFGLDKCKGIAKFIVPNAGLTVKPEVIIRSAREAKGNEKAVLVCSAYDFYPKLIKLTWLRDDKEVTADMTSIEELADGDWYYQVHSHLEYFPKPGEKVSCVVEHASSHKPMIYDWDSSPSESERSKIILGAVGLLMGVFMAAGGLIYYKRKHTGFYRLPVCLLPIQPMNDTELQLQ</sequence>
<feature type="transmembrane region" description="Helical" evidence="6">
    <location>
        <begin position="256"/>
        <end position="277"/>
    </location>
</feature>
<dbReference type="InterPro" id="IPR011162">
    <property type="entry name" value="MHC_I/II-like_Ag-recog"/>
</dbReference>
<evidence type="ECO:0000256" key="5">
    <source>
        <dbReference type="ARBA" id="ARBA00023180"/>
    </source>
</evidence>
<dbReference type="PANTHER" id="PTHR19944:SF99">
    <property type="entry name" value="HLA CLASS II HISTOCOMPATIBILITY ANTIGEN, DRB1 BETA CHAIN"/>
    <property type="match status" value="1"/>
</dbReference>
<comment type="subcellular location">
    <subcellularLocation>
        <location evidence="1">Membrane</location>
        <topology evidence="1">Single-pass type I membrane protein</topology>
    </subcellularLocation>
</comment>
<keyword evidence="6" id="KW-0472">Membrane</keyword>
<dbReference type="GeneTree" id="ENSGT00950000183127"/>
<dbReference type="InterPro" id="IPR036179">
    <property type="entry name" value="Ig-like_dom_sf"/>
</dbReference>
<dbReference type="GO" id="GO:0006955">
    <property type="term" value="P:immune response"/>
    <property type="evidence" value="ECO:0007669"/>
    <property type="project" value="InterPro"/>
</dbReference>
<dbReference type="Gene3D" id="2.60.40.10">
    <property type="entry name" value="Immunoglobulins"/>
    <property type="match status" value="1"/>
</dbReference>
<dbReference type="SMART" id="SM00921">
    <property type="entry name" value="MHC_II_beta"/>
    <property type="match status" value="1"/>
</dbReference>
<name>A0A8C1ADN9_CYPCA</name>
<dbReference type="Ensembl" id="ENSCCRT00000018034.2">
    <property type="protein sequence ID" value="ENSCCRP00000016535.1"/>
    <property type="gene ID" value="ENSCCRG00000009264.2"/>
</dbReference>
<dbReference type="InterPro" id="IPR013783">
    <property type="entry name" value="Ig-like_fold"/>
</dbReference>
<dbReference type="InterPro" id="IPR000353">
    <property type="entry name" value="MHC_II_b_N"/>
</dbReference>
<dbReference type="Pfam" id="PF00969">
    <property type="entry name" value="MHC_II_beta"/>
    <property type="match status" value="1"/>
</dbReference>
<feature type="domain" description="Ig-like" evidence="7">
    <location>
        <begin position="153"/>
        <end position="241"/>
    </location>
</feature>
<keyword evidence="3 6" id="KW-1133">Transmembrane helix</keyword>
<proteinExistence type="predicted"/>
<dbReference type="SUPFAM" id="SSF54452">
    <property type="entry name" value="MHC antigen-recognition domain"/>
    <property type="match status" value="1"/>
</dbReference>
<dbReference type="GO" id="GO:0042613">
    <property type="term" value="C:MHC class II protein complex"/>
    <property type="evidence" value="ECO:0007669"/>
    <property type="project" value="InterPro"/>
</dbReference>
<dbReference type="SMART" id="SM00407">
    <property type="entry name" value="IGc1"/>
    <property type="match status" value="1"/>
</dbReference>
<dbReference type="AlphaFoldDB" id="A0A8C1ADN9"/>
<evidence type="ECO:0000256" key="6">
    <source>
        <dbReference type="SAM" id="Phobius"/>
    </source>
</evidence>
<dbReference type="PROSITE" id="PS50835">
    <property type="entry name" value="IG_LIKE"/>
    <property type="match status" value="1"/>
</dbReference>
<accession>A0A8C1ADN9</accession>
<evidence type="ECO:0000256" key="2">
    <source>
        <dbReference type="ARBA" id="ARBA00022692"/>
    </source>
</evidence>
<dbReference type="OMA" id="MRNMRNM"/>
<evidence type="ECO:0000256" key="3">
    <source>
        <dbReference type="ARBA" id="ARBA00022989"/>
    </source>
</evidence>
<evidence type="ECO:0000313" key="9">
    <source>
        <dbReference type="Proteomes" id="UP001108240"/>
    </source>
</evidence>
<keyword evidence="2 6" id="KW-0812">Transmembrane</keyword>